<proteinExistence type="predicted"/>
<evidence type="ECO:0000256" key="2">
    <source>
        <dbReference type="SAM" id="Phobius"/>
    </source>
</evidence>
<evidence type="ECO:0000256" key="1">
    <source>
        <dbReference type="SAM" id="MobiDB-lite"/>
    </source>
</evidence>
<keyword evidence="2" id="KW-0812">Transmembrane</keyword>
<feature type="transmembrane region" description="Helical" evidence="2">
    <location>
        <begin position="22"/>
        <end position="41"/>
    </location>
</feature>
<protein>
    <submittedName>
        <fullName evidence="3">Uncharacterized protein</fullName>
    </submittedName>
</protein>
<accession>A0A1I8EKB7</accession>
<keyword evidence="2" id="KW-1133">Transmembrane helix</keyword>
<evidence type="ECO:0000313" key="3">
    <source>
        <dbReference type="WBParaSite" id="maker-PairedContig_2686-snap-gene-7.15-mRNA-1"/>
    </source>
</evidence>
<dbReference type="AlphaFoldDB" id="A0A1I8EKB7"/>
<name>A0A1I8EKB7_WUCBA</name>
<reference evidence="3" key="1">
    <citation type="submission" date="2016-11" db="UniProtKB">
        <authorList>
            <consortium name="WormBaseParasite"/>
        </authorList>
    </citation>
    <scope>IDENTIFICATION</scope>
    <source>
        <strain evidence="3">pt0022</strain>
    </source>
</reference>
<dbReference type="WBParaSite" id="maker-PairedContig_2686-snap-gene-7.15-mRNA-1">
    <property type="protein sequence ID" value="maker-PairedContig_2686-snap-gene-7.15-mRNA-1"/>
    <property type="gene ID" value="maker-PairedContig_2686-snap-gene-7.15"/>
</dbReference>
<organism evidence="3">
    <name type="scientific">Wuchereria bancrofti</name>
    <dbReference type="NCBI Taxonomy" id="6293"/>
    <lineage>
        <taxon>Eukaryota</taxon>
        <taxon>Metazoa</taxon>
        <taxon>Ecdysozoa</taxon>
        <taxon>Nematoda</taxon>
        <taxon>Chromadorea</taxon>
        <taxon>Rhabditida</taxon>
        <taxon>Spirurina</taxon>
        <taxon>Spiruromorpha</taxon>
        <taxon>Filarioidea</taxon>
        <taxon>Onchocercidae</taxon>
        <taxon>Wuchereria</taxon>
    </lineage>
</organism>
<keyword evidence="2" id="KW-0472">Membrane</keyword>
<feature type="compositionally biased region" description="Basic and acidic residues" evidence="1">
    <location>
        <begin position="62"/>
        <end position="73"/>
    </location>
</feature>
<sequence length="103" mass="11863">MSEAVDGSAPLKTQFCKDNMEAMFSVVVLLLLISPTCYCTLEITGDELLLKTHGTVHTRRVRDTDNRNLEGHHMAPRRPVRQEPVKNIKKPRNILKNKKYKIY</sequence>
<feature type="region of interest" description="Disordered" evidence="1">
    <location>
        <begin position="62"/>
        <end position="89"/>
    </location>
</feature>